<dbReference type="EMBL" id="PYMA01000001">
    <property type="protein sequence ID" value="PSW22031.1"/>
    <property type="molecule type" value="Genomic_DNA"/>
</dbReference>
<dbReference type="Pfam" id="PF00672">
    <property type="entry name" value="HAMP"/>
    <property type="match status" value="1"/>
</dbReference>
<dbReference type="SMART" id="SM00283">
    <property type="entry name" value="MA"/>
    <property type="match status" value="1"/>
</dbReference>
<dbReference type="GO" id="GO:0016020">
    <property type="term" value="C:membrane"/>
    <property type="evidence" value="ECO:0007669"/>
    <property type="project" value="UniProtKB-SubCell"/>
</dbReference>
<proteinExistence type="inferred from homology"/>
<dbReference type="InterPro" id="IPR004089">
    <property type="entry name" value="MCPsignal_dom"/>
</dbReference>
<evidence type="ECO:0000256" key="4">
    <source>
        <dbReference type="PROSITE-ProRule" id="PRU00284"/>
    </source>
</evidence>
<dbReference type="AlphaFoldDB" id="A0A2T3P0H9"/>
<evidence type="ECO:0000256" key="1">
    <source>
        <dbReference type="ARBA" id="ARBA00004370"/>
    </source>
</evidence>
<accession>A0A2T3P0H9</accession>
<dbReference type="Pfam" id="PF00015">
    <property type="entry name" value="MCPsignal"/>
    <property type="match status" value="1"/>
</dbReference>
<dbReference type="CDD" id="cd06225">
    <property type="entry name" value="HAMP"/>
    <property type="match status" value="1"/>
</dbReference>
<keyword evidence="5" id="KW-0472">Membrane</keyword>
<evidence type="ECO:0000256" key="5">
    <source>
        <dbReference type="SAM" id="Phobius"/>
    </source>
</evidence>
<evidence type="ECO:0000256" key="3">
    <source>
        <dbReference type="ARBA" id="ARBA00029447"/>
    </source>
</evidence>
<dbReference type="PROSITE" id="PS50885">
    <property type="entry name" value="HAMP"/>
    <property type="match status" value="1"/>
</dbReference>
<dbReference type="FunFam" id="1.10.287.950:FF:000001">
    <property type="entry name" value="Methyl-accepting chemotaxis sensory transducer"/>
    <property type="match status" value="1"/>
</dbReference>
<dbReference type="CDD" id="cd11386">
    <property type="entry name" value="MCP_signal"/>
    <property type="match status" value="1"/>
</dbReference>
<keyword evidence="9" id="KW-1185">Reference proteome</keyword>
<evidence type="ECO:0000313" key="9">
    <source>
        <dbReference type="Proteomes" id="UP000241771"/>
    </source>
</evidence>
<keyword evidence="2 4" id="KW-0807">Transducer</keyword>
<dbReference type="SMART" id="SM00304">
    <property type="entry name" value="HAMP"/>
    <property type="match status" value="2"/>
</dbReference>
<feature type="transmembrane region" description="Helical" evidence="5">
    <location>
        <begin position="12"/>
        <end position="34"/>
    </location>
</feature>
<dbReference type="GO" id="GO:0007165">
    <property type="term" value="P:signal transduction"/>
    <property type="evidence" value="ECO:0007669"/>
    <property type="project" value="UniProtKB-KW"/>
</dbReference>
<name>A0A2T3P0H9_9GAMM</name>
<dbReference type="PANTHER" id="PTHR32089">
    <property type="entry name" value="METHYL-ACCEPTING CHEMOTAXIS PROTEIN MCPB"/>
    <property type="match status" value="1"/>
</dbReference>
<dbReference type="GO" id="GO:0006935">
    <property type="term" value="P:chemotaxis"/>
    <property type="evidence" value="ECO:0007669"/>
    <property type="project" value="UniProtKB-ARBA"/>
</dbReference>
<reference evidence="8 9" key="1">
    <citation type="submission" date="2018-01" db="EMBL/GenBank/DDBJ databases">
        <title>Whole genome sequencing of Histamine producing bacteria.</title>
        <authorList>
            <person name="Butler K."/>
        </authorList>
    </citation>
    <scope>NUCLEOTIDE SEQUENCE [LARGE SCALE GENOMIC DNA]</scope>
    <source>
        <strain evidence="8 9">DSM 100436</strain>
    </source>
</reference>
<dbReference type="Proteomes" id="UP000241771">
    <property type="component" value="Unassembled WGS sequence"/>
</dbReference>
<dbReference type="InterPro" id="IPR003660">
    <property type="entry name" value="HAMP_dom"/>
</dbReference>
<evidence type="ECO:0000259" key="6">
    <source>
        <dbReference type="PROSITE" id="PS50111"/>
    </source>
</evidence>
<feature type="domain" description="Methyl-accepting transducer" evidence="6">
    <location>
        <begin position="307"/>
        <end position="543"/>
    </location>
</feature>
<dbReference type="RefSeq" id="WP_107271496.1">
    <property type="nucleotide sequence ID" value="NZ_PYMA01000001.1"/>
</dbReference>
<comment type="subcellular location">
    <subcellularLocation>
        <location evidence="1">Membrane</location>
    </subcellularLocation>
</comment>
<comment type="caution">
    <text evidence="8">The sequence shown here is derived from an EMBL/GenBank/DDBJ whole genome shotgun (WGS) entry which is preliminary data.</text>
</comment>
<feature type="domain" description="HAMP" evidence="7">
    <location>
        <begin position="248"/>
        <end position="302"/>
    </location>
</feature>
<protein>
    <submittedName>
        <fullName evidence="8">Methyl-accepting chemotaxis protein</fullName>
    </submittedName>
</protein>
<feature type="transmembrane region" description="Helical" evidence="5">
    <location>
        <begin position="228"/>
        <end position="248"/>
    </location>
</feature>
<dbReference type="PROSITE" id="PS50111">
    <property type="entry name" value="CHEMOTAXIS_TRANSDUC_2"/>
    <property type="match status" value="1"/>
</dbReference>
<dbReference type="SUPFAM" id="SSF58104">
    <property type="entry name" value="Methyl-accepting chemotaxis protein (MCP) signaling domain"/>
    <property type="match status" value="1"/>
</dbReference>
<dbReference type="Gene3D" id="1.10.287.950">
    <property type="entry name" value="Methyl-accepting chemotaxis protein"/>
    <property type="match status" value="1"/>
</dbReference>
<evidence type="ECO:0000259" key="7">
    <source>
        <dbReference type="PROSITE" id="PS50885"/>
    </source>
</evidence>
<comment type="similarity">
    <text evidence="3">Belongs to the methyl-accepting chemotaxis (MCP) protein family.</text>
</comment>
<gene>
    <name evidence="8" type="ORF">C9I98_01855</name>
</gene>
<evidence type="ECO:0000313" key="8">
    <source>
        <dbReference type="EMBL" id="PSW22031.1"/>
    </source>
</evidence>
<evidence type="ECO:0000256" key="2">
    <source>
        <dbReference type="ARBA" id="ARBA00023224"/>
    </source>
</evidence>
<sequence length="580" mass="62808">MASKTSFKIKIISILILILIVTVLTSFFSVNYFVSRYIFDSDAKNINAQITLVNEKLAEDINSKVVLAENLSLGLTGLDDIKQRSGFYAVTKVISDLVVTDQGRIDDESLAQQRIDQVASANGVTISDVFYDGDTPLLSITIPRDGNSGDIFYVDLRSTQQLLSQSSVEGSYIELRDPQGELVFSNRIEGDLIPYTNQFNIGGKEWQLTGYIDQGFIQKNTNALSQSITMALLLVSFVIIPLSIYIINSIFKHLSSLRNVIVGLSSGDADLTHRLAVYSNDDLGKIAAGINDFIANLQRMMLDVAQSSNAIQTEVEALKDKADSNKLLLNSHTQETEKVVTAINEMSATADTVAQSGVQASEFTQQTNVEAEKSKEVVRIAADSVNALAEEVDGMSSSIQTMSQDFEKIDTVLHVIGEIAEQTNLLALNAAIEAARAGEQGRGFAVVADEVRALAARTQQSTSEIDAMLSELRKATSVVVQSMETTKGSCSQTVEHTAAVMGSLDAMTGSISQINDLTAQIANSAKEQSVVTEEVNQNMIAIHDMIRELNNNAEDTVASSEKLAVTNSQLNGMVANFKLS</sequence>
<keyword evidence="5" id="KW-0812">Transmembrane</keyword>
<organism evidence="8 9">
    <name type="scientific">Photobacterium sanctipauli</name>
    <dbReference type="NCBI Taxonomy" id="1342794"/>
    <lineage>
        <taxon>Bacteria</taxon>
        <taxon>Pseudomonadati</taxon>
        <taxon>Pseudomonadota</taxon>
        <taxon>Gammaproteobacteria</taxon>
        <taxon>Vibrionales</taxon>
        <taxon>Vibrionaceae</taxon>
        <taxon>Photobacterium</taxon>
    </lineage>
</organism>
<keyword evidence="5" id="KW-1133">Transmembrane helix</keyword>
<dbReference type="PANTHER" id="PTHR32089:SF55">
    <property type="entry name" value="METHYL ACCEPTING SENSORY TRANSDUCER WITH CACHE_2 SMALL MOLECULE BINDING DOMAIN"/>
    <property type="match status" value="1"/>
</dbReference>